<dbReference type="Gene3D" id="3.10.580.10">
    <property type="entry name" value="CBS-domain"/>
    <property type="match status" value="2"/>
</dbReference>
<dbReference type="PROSITE" id="PS51371">
    <property type="entry name" value="CBS"/>
    <property type="match status" value="3"/>
</dbReference>
<organism evidence="6 7">
    <name type="scientific">Sulfuricurvum kujiense (strain ATCC BAA-921 / DSM 16994 / JCM 11577 / YK-1)</name>
    <dbReference type="NCBI Taxonomy" id="709032"/>
    <lineage>
        <taxon>Bacteria</taxon>
        <taxon>Pseudomonadati</taxon>
        <taxon>Campylobacterota</taxon>
        <taxon>Epsilonproteobacteria</taxon>
        <taxon>Campylobacterales</taxon>
        <taxon>Sulfurimonadaceae</taxon>
        <taxon>Sulfuricurvum</taxon>
    </lineage>
</organism>
<evidence type="ECO:0000259" key="4">
    <source>
        <dbReference type="PROSITE" id="PS50887"/>
    </source>
</evidence>
<dbReference type="PROSITE" id="PS50887">
    <property type="entry name" value="GGDEF"/>
    <property type="match status" value="1"/>
</dbReference>
<dbReference type="RefSeq" id="WP_013461307.1">
    <property type="nucleotide sequence ID" value="NC_014762.1"/>
</dbReference>
<comment type="catalytic activity">
    <reaction evidence="2">
        <text>2 GTP = 3',3'-c-di-GMP + 2 diphosphate</text>
        <dbReference type="Rhea" id="RHEA:24898"/>
        <dbReference type="ChEBI" id="CHEBI:33019"/>
        <dbReference type="ChEBI" id="CHEBI:37565"/>
        <dbReference type="ChEBI" id="CHEBI:58805"/>
        <dbReference type="EC" id="2.7.7.65"/>
    </reaction>
</comment>
<feature type="domain" description="GGDEF" evidence="4">
    <location>
        <begin position="314"/>
        <end position="443"/>
    </location>
</feature>
<sequence length="445" mass="50173">MFFPSLGLIATTDVITVDMHHTVQDALDKMHQYNHRSVIVINNTLHYIITTKDVIRLKLEGVSFSTPLSQIPLRPLPLIDKESNIVNALNLTNDIDEHICVCNKDGSLYGLVTNSDIVASVDPQIILESLQISTIFEKKFGYKTFSPDTPMSDILEYMKDSLSDCVIIQEDKHAIGILTSKDVIKFIGEGNCPTMAVSEVMSSPVEMLSEKASISEGLEYLRNGHFKRIVVTNDDGQVVGIVTQQDLISRTYLKWSQLMQDHFKQFEEITQILQQKNRHLTQLATKDSLTEIHNRHMFAELFSQELSIIKRQGGNLALMMIDLDYFKRVNDTYGHNIGDYVLKRFVSLVASSVREADLFARWGGEEFVLLLRNTGCEEAYCVGEKIRSMIEIQPFEDVGRITCSIGITEVRSEDTLISAIERADNALYSAKDMGRNRTMTCSGNG</sequence>
<dbReference type="InterPro" id="IPR043128">
    <property type="entry name" value="Rev_trsase/Diguanyl_cyclase"/>
</dbReference>
<dbReference type="eggNOG" id="COG0517">
    <property type="taxonomic scope" value="Bacteria"/>
</dbReference>
<feature type="domain" description="CBS" evidence="5">
    <location>
        <begin position="10"/>
        <end position="64"/>
    </location>
</feature>
<dbReference type="SUPFAM" id="SSF54631">
    <property type="entry name" value="CBS-domain pair"/>
    <property type="match status" value="2"/>
</dbReference>
<protein>
    <recommendedName>
        <fullName evidence="1">diguanylate cyclase</fullName>
        <ecNumber evidence="1">2.7.7.65</ecNumber>
    </recommendedName>
</protein>
<dbReference type="PANTHER" id="PTHR45138">
    <property type="entry name" value="REGULATORY COMPONENTS OF SENSORY TRANSDUCTION SYSTEM"/>
    <property type="match status" value="1"/>
</dbReference>
<evidence type="ECO:0000313" key="7">
    <source>
        <dbReference type="Proteomes" id="UP000008721"/>
    </source>
</evidence>
<reference evidence="6 7" key="1">
    <citation type="journal article" date="2012" name="Stand. Genomic Sci.">
        <title>Complete genome sequence of the sulfur compounds oxidizing chemolithoautotroph Sulfuricurvum kujiense type strain (YK-1(T)).</title>
        <authorList>
            <person name="Han C."/>
            <person name="Kotsyurbenko O."/>
            <person name="Chertkov O."/>
            <person name="Held B."/>
            <person name="Lapidus A."/>
            <person name="Nolan M."/>
            <person name="Lucas S."/>
            <person name="Hammon N."/>
            <person name="Deshpande S."/>
            <person name="Cheng J.F."/>
            <person name="Tapia R."/>
            <person name="Goodwin L.A."/>
            <person name="Pitluck S."/>
            <person name="Liolios K."/>
            <person name="Pagani I."/>
            <person name="Ivanova N."/>
            <person name="Mavromatis K."/>
            <person name="Mikhailova N."/>
            <person name="Pati A."/>
            <person name="Chen A."/>
            <person name="Palaniappan K."/>
            <person name="Land M."/>
            <person name="Hauser L."/>
            <person name="Chang Y.J."/>
            <person name="Jeffries C.D."/>
            <person name="Brambilla E.M."/>
            <person name="Rohde M."/>
            <person name="Spring S."/>
            <person name="Sikorski J."/>
            <person name="Goker M."/>
            <person name="Woyke T."/>
            <person name="Bristow J."/>
            <person name="Eisen J.A."/>
            <person name="Markowitz V."/>
            <person name="Hugenholtz P."/>
            <person name="Kyrpides N.C."/>
            <person name="Klenk H.P."/>
            <person name="Detter J.C."/>
        </authorList>
    </citation>
    <scope>NUCLEOTIDE SEQUENCE [LARGE SCALE GENOMIC DNA]</scope>
    <source>
        <strain evidence="7">ATCC BAA-921 / DSM 16994 / JCM 11577 / YK-1</strain>
    </source>
</reference>
<dbReference type="AlphaFoldDB" id="E4TYV0"/>
<dbReference type="Proteomes" id="UP000008721">
    <property type="component" value="Chromosome"/>
</dbReference>
<evidence type="ECO:0000259" key="5">
    <source>
        <dbReference type="PROSITE" id="PS51371"/>
    </source>
</evidence>
<evidence type="ECO:0000256" key="3">
    <source>
        <dbReference type="PROSITE-ProRule" id="PRU00703"/>
    </source>
</evidence>
<keyword evidence="3" id="KW-0129">CBS domain</keyword>
<name>E4TYV0_SULKY</name>
<dbReference type="eggNOG" id="COG3706">
    <property type="taxonomic scope" value="Bacteria"/>
</dbReference>
<dbReference type="STRING" id="709032.Sulku_2451"/>
<dbReference type="SMART" id="SM00116">
    <property type="entry name" value="CBS"/>
    <property type="match status" value="4"/>
</dbReference>
<dbReference type="HOGENOM" id="CLU_000445_11_28_7"/>
<dbReference type="OrthoDB" id="8554767at2"/>
<keyword evidence="7" id="KW-1185">Reference proteome</keyword>
<dbReference type="PANTHER" id="PTHR45138:SF9">
    <property type="entry name" value="DIGUANYLATE CYCLASE DGCM-RELATED"/>
    <property type="match status" value="1"/>
</dbReference>
<dbReference type="InterPro" id="IPR029787">
    <property type="entry name" value="Nucleotide_cyclase"/>
</dbReference>
<dbReference type="EMBL" id="CP002355">
    <property type="protein sequence ID" value="ADR35110.1"/>
    <property type="molecule type" value="Genomic_DNA"/>
</dbReference>
<dbReference type="InterPro" id="IPR050469">
    <property type="entry name" value="Diguanylate_Cyclase"/>
</dbReference>
<feature type="domain" description="CBS" evidence="5">
    <location>
        <begin position="136"/>
        <end position="194"/>
    </location>
</feature>
<dbReference type="Gene3D" id="3.30.70.270">
    <property type="match status" value="1"/>
</dbReference>
<feature type="domain" description="CBS" evidence="5">
    <location>
        <begin position="201"/>
        <end position="258"/>
    </location>
</feature>
<dbReference type="CDD" id="cd02205">
    <property type="entry name" value="CBS_pair_SF"/>
    <property type="match status" value="2"/>
</dbReference>
<proteinExistence type="predicted"/>
<dbReference type="NCBIfam" id="TIGR00254">
    <property type="entry name" value="GGDEF"/>
    <property type="match status" value="1"/>
</dbReference>
<dbReference type="InterPro" id="IPR000160">
    <property type="entry name" value="GGDEF_dom"/>
</dbReference>
<dbReference type="SMART" id="SM00267">
    <property type="entry name" value="GGDEF"/>
    <property type="match status" value="1"/>
</dbReference>
<dbReference type="FunFam" id="3.30.70.270:FF:000001">
    <property type="entry name" value="Diguanylate cyclase domain protein"/>
    <property type="match status" value="1"/>
</dbReference>
<dbReference type="GO" id="GO:0052621">
    <property type="term" value="F:diguanylate cyclase activity"/>
    <property type="evidence" value="ECO:0007669"/>
    <property type="project" value="UniProtKB-EC"/>
</dbReference>
<dbReference type="Pfam" id="PF00990">
    <property type="entry name" value="GGDEF"/>
    <property type="match status" value="1"/>
</dbReference>
<dbReference type="EC" id="2.7.7.65" evidence="1"/>
<dbReference type="InterPro" id="IPR000644">
    <property type="entry name" value="CBS_dom"/>
</dbReference>
<gene>
    <name evidence="6" type="ordered locus">Sulku_2451</name>
</gene>
<dbReference type="SUPFAM" id="SSF55073">
    <property type="entry name" value="Nucleotide cyclase"/>
    <property type="match status" value="1"/>
</dbReference>
<evidence type="ECO:0000256" key="1">
    <source>
        <dbReference type="ARBA" id="ARBA00012528"/>
    </source>
</evidence>
<evidence type="ECO:0000256" key="2">
    <source>
        <dbReference type="ARBA" id="ARBA00034247"/>
    </source>
</evidence>
<dbReference type="Pfam" id="PF00571">
    <property type="entry name" value="CBS"/>
    <property type="match status" value="4"/>
</dbReference>
<evidence type="ECO:0000313" key="6">
    <source>
        <dbReference type="EMBL" id="ADR35110.1"/>
    </source>
</evidence>
<dbReference type="InterPro" id="IPR046342">
    <property type="entry name" value="CBS_dom_sf"/>
</dbReference>
<dbReference type="CDD" id="cd01949">
    <property type="entry name" value="GGDEF"/>
    <property type="match status" value="1"/>
</dbReference>
<dbReference type="KEGG" id="sku:Sulku_2451"/>
<accession>E4TYV0</accession>